<dbReference type="Gene3D" id="1.10.10.10">
    <property type="entry name" value="Winged helix-like DNA-binding domain superfamily/Winged helix DNA-binding domain"/>
    <property type="match status" value="1"/>
</dbReference>
<dbReference type="SUPFAM" id="SSF46785">
    <property type="entry name" value="Winged helix' DNA-binding domain"/>
    <property type="match status" value="1"/>
</dbReference>
<organism evidence="4 5">
    <name type="scientific">Brevirhabdus pacifica</name>
    <dbReference type="NCBI Taxonomy" id="1267768"/>
    <lineage>
        <taxon>Bacteria</taxon>
        <taxon>Pseudomonadati</taxon>
        <taxon>Pseudomonadota</taxon>
        <taxon>Alphaproteobacteria</taxon>
        <taxon>Rhodobacterales</taxon>
        <taxon>Paracoccaceae</taxon>
        <taxon>Brevirhabdus</taxon>
    </lineage>
</organism>
<gene>
    <name evidence="4" type="ORF">BV394_03830</name>
</gene>
<reference evidence="4 5" key="1">
    <citation type="submission" date="2017-01" db="EMBL/GenBank/DDBJ databases">
        <title>Genomic analysis of Xuhuaishuia manganoxidans DY6-4.</title>
        <authorList>
            <person name="Wang X."/>
        </authorList>
    </citation>
    <scope>NUCLEOTIDE SEQUENCE [LARGE SCALE GENOMIC DNA]</scope>
    <source>
        <strain evidence="4 5">DY6-4</strain>
    </source>
</reference>
<dbReference type="GO" id="GO:0003677">
    <property type="term" value="F:DNA binding"/>
    <property type="evidence" value="ECO:0007669"/>
    <property type="project" value="UniProtKB-KW"/>
</dbReference>
<keyword evidence="5" id="KW-1185">Reference proteome</keyword>
<dbReference type="InterPro" id="IPR036390">
    <property type="entry name" value="WH_DNA-bd_sf"/>
</dbReference>
<dbReference type="Proteomes" id="UP000187266">
    <property type="component" value="Chromosome"/>
</dbReference>
<dbReference type="PROSITE" id="PS50949">
    <property type="entry name" value="HTH_GNTR"/>
    <property type="match status" value="1"/>
</dbReference>
<dbReference type="InterPro" id="IPR000524">
    <property type="entry name" value="Tscrpt_reg_HTH_GntR"/>
</dbReference>
<dbReference type="OrthoDB" id="8638122at2"/>
<dbReference type="InterPro" id="IPR036388">
    <property type="entry name" value="WH-like_DNA-bd_sf"/>
</dbReference>
<dbReference type="EMBL" id="CP019124">
    <property type="protein sequence ID" value="APX90946.1"/>
    <property type="molecule type" value="Genomic_DNA"/>
</dbReference>
<evidence type="ECO:0000256" key="2">
    <source>
        <dbReference type="ARBA" id="ARBA00023125"/>
    </source>
</evidence>
<dbReference type="InterPro" id="IPR011711">
    <property type="entry name" value="GntR_C"/>
</dbReference>
<evidence type="ECO:0000313" key="5">
    <source>
        <dbReference type="Proteomes" id="UP000187266"/>
    </source>
</evidence>
<dbReference type="SMART" id="SM00895">
    <property type="entry name" value="FCD"/>
    <property type="match status" value="1"/>
</dbReference>
<dbReference type="PANTHER" id="PTHR43537">
    <property type="entry name" value="TRANSCRIPTIONAL REGULATOR, GNTR FAMILY"/>
    <property type="match status" value="1"/>
</dbReference>
<dbReference type="AlphaFoldDB" id="A0A1U7DLR4"/>
<evidence type="ECO:0000313" key="4">
    <source>
        <dbReference type="EMBL" id="APX90946.1"/>
    </source>
</evidence>
<dbReference type="PANTHER" id="PTHR43537:SF49">
    <property type="entry name" value="TRANSCRIPTIONAL REGULATORY PROTEIN"/>
    <property type="match status" value="1"/>
</dbReference>
<dbReference type="CDD" id="cd07377">
    <property type="entry name" value="WHTH_GntR"/>
    <property type="match status" value="1"/>
</dbReference>
<proteinExistence type="predicted"/>
<dbReference type="Gene3D" id="1.20.120.530">
    <property type="entry name" value="GntR ligand-binding domain-like"/>
    <property type="match status" value="1"/>
</dbReference>
<dbReference type="STRING" id="1267768.BV394_03830"/>
<dbReference type="SMART" id="SM00345">
    <property type="entry name" value="HTH_GNTR"/>
    <property type="match status" value="1"/>
</dbReference>
<keyword evidence="3" id="KW-0804">Transcription</keyword>
<sequence length="196" mass="21743">MKSDRIAETLADRIVRGILAPGEKLTQDLIAREFGASQVTVREALLRLAGRGLAVSLPRRGMCVAPLDKDAMVEIRAMRHALEPLALLHSAPRLDAAQVEEIARLHQLCDSATSAEEWETANRGFHNALIAACPMPRLTEEVRNLQLLYSREFLARRAARWQPRPDPDHRAILAAVKVRDAALASATLKRHLSRQG</sequence>
<evidence type="ECO:0000256" key="3">
    <source>
        <dbReference type="ARBA" id="ARBA00023163"/>
    </source>
</evidence>
<dbReference type="Pfam" id="PF07729">
    <property type="entry name" value="FCD"/>
    <property type="match status" value="1"/>
</dbReference>
<evidence type="ECO:0000256" key="1">
    <source>
        <dbReference type="ARBA" id="ARBA00023015"/>
    </source>
</evidence>
<dbReference type="InterPro" id="IPR008920">
    <property type="entry name" value="TF_FadR/GntR_C"/>
</dbReference>
<accession>A0A1U7DLR4</accession>
<keyword evidence="1" id="KW-0805">Transcription regulation</keyword>
<dbReference type="SUPFAM" id="SSF48008">
    <property type="entry name" value="GntR ligand-binding domain-like"/>
    <property type="match status" value="1"/>
</dbReference>
<protein>
    <submittedName>
        <fullName evidence="4">Uncharacterized protein</fullName>
    </submittedName>
</protein>
<accession>A0A2M9DFI6</accession>
<dbReference type="GO" id="GO:0003700">
    <property type="term" value="F:DNA-binding transcription factor activity"/>
    <property type="evidence" value="ECO:0007669"/>
    <property type="project" value="InterPro"/>
</dbReference>
<name>A0A1U7DLR4_9RHOB</name>
<dbReference type="Pfam" id="PF00392">
    <property type="entry name" value="GntR"/>
    <property type="match status" value="1"/>
</dbReference>
<keyword evidence="2" id="KW-0238">DNA-binding</keyword>